<sequence>MKLLPITSVLLLLLVLVCHGVCDSAIRVGHRVSLAIPLEYSDGFIGRAFLMDSADTMEPSFRVALSAEANKGKYSCSLEVFLGDVKVWNSGHHSKFYTFDVCVLELTQDGDLQLKGPKDRVGWRTGTSGQGVERLQILRTGNLVLLDVLNQIKWQSFNFPTDVMLWGQRLDVSTWLTSFPSNSTSFYTFEIRHDKVALYLNSGKLKYSYWEFKPSKNRNITFIELSSRGLELFNDKHKKIAQIAQWKVQPMRFLALGNKTGNLGIYFYSPTTQKFEASFQALNSTCDLPLACKPYGICTFSHACSCIRLITKENDMVSDCNEGNIPSHFCGRTQVKMLELDGVVSVLKDAPKRVNVTKTTCANLCLNDCKCVAALHSYGSYGDSSFEECSLYRLVAGIKQVERGLDLSYMVKVPKGSWYHQSKPSVKKWVLIVVGVVDGLIIILVLGGLAYYFIHKRRNNSSATDNNT</sequence>
<evidence type="ECO:0000313" key="8">
    <source>
        <dbReference type="Proteomes" id="UP001396334"/>
    </source>
</evidence>
<feature type="signal peptide" evidence="5">
    <location>
        <begin position="1"/>
        <end position="20"/>
    </location>
</feature>
<accession>A0ABR2RTK3</accession>
<evidence type="ECO:0000256" key="3">
    <source>
        <dbReference type="ARBA" id="ARBA00023180"/>
    </source>
</evidence>
<dbReference type="EMBL" id="JBBPBN010000021">
    <property type="protein sequence ID" value="KAK9016199.1"/>
    <property type="molecule type" value="Genomic_DNA"/>
</dbReference>
<dbReference type="Proteomes" id="UP001396334">
    <property type="component" value="Unassembled WGS sequence"/>
</dbReference>
<evidence type="ECO:0000259" key="6">
    <source>
        <dbReference type="PROSITE" id="PS50927"/>
    </source>
</evidence>
<evidence type="ECO:0000256" key="2">
    <source>
        <dbReference type="ARBA" id="ARBA00023157"/>
    </source>
</evidence>
<evidence type="ECO:0000256" key="1">
    <source>
        <dbReference type="ARBA" id="ARBA00022729"/>
    </source>
</evidence>
<dbReference type="InterPro" id="IPR035446">
    <property type="entry name" value="SLSG/EP1"/>
</dbReference>
<dbReference type="CDD" id="cd12087">
    <property type="entry name" value="TM_EGFR-like"/>
    <property type="match status" value="1"/>
</dbReference>
<organism evidence="7 8">
    <name type="scientific">Hibiscus sabdariffa</name>
    <name type="common">roselle</name>
    <dbReference type="NCBI Taxonomy" id="183260"/>
    <lineage>
        <taxon>Eukaryota</taxon>
        <taxon>Viridiplantae</taxon>
        <taxon>Streptophyta</taxon>
        <taxon>Embryophyta</taxon>
        <taxon>Tracheophyta</taxon>
        <taxon>Spermatophyta</taxon>
        <taxon>Magnoliopsida</taxon>
        <taxon>eudicotyledons</taxon>
        <taxon>Gunneridae</taxon>
        <taxon>Pentapetalae</taxon>
        <taxon>rosids</taxon>
        <taxon>malvids</taxon>
        <taxon>Malvales</taxon>
        <taxon>Malvaceae</taxon>
        <taxon>Malvoideae</taxon>
        <taxon>Hibiscus</taxon>
    </lineage>
</organism>
<protein>
    <recommendedName>
        <fullName evidence="6">Bulb-type lectin domain-containing protein</fullName>
    </recommendedName>
</protein>
<comment type="caution">
    <text evidence="7">The sequence shown here is derived from an EMBL/GenBank/DDBJ whole genome shotgun (WGS) entry which is preliminary data.</text>
</comment>
<keyword evidence="4" id="KW-0812">Transmembrane</keyword>
<keyword evidence="2" id="KW-1015">Disulfide bond</keyword>
<dbReference type="InterPro" id="IPR036426">
    <property type="entry name" value="Bulb-type_lectin_dom_sf"/>
</dbReference>
<dbReference type="PIRSF" id="PIRSF002686">
    <property type="entry name" value="SLG"/>
    <property type="match status" value="1"/>
</dbReference>
<dbReference type="PANTHER" id="PTHR47976">
    <property type="entry name" value="G-TYPE LECTIN S-RECEPTOR-LIKE SERINE/THREONINE-PROTEIN KINASE SD2-5"/>
    <property type="match status" value="1"/>
</dbReference>
<reference evidence="7 8" key="1">
    <citation type="journal article" date="2024" name="G3 (Bethesda)">
        <title>Genome assembly of Hibiscus sabdariffa L. provides insights into metabolisms of medicinal natural products.</title>
        <authorList>
            <person name="Kim T."/>
        </authorList>
    </citation>
    <scope>NUCLEOTIDE SEQUENCE [LARGE SCALE GENOMIC DNA]</scope>
    <source>
        <strain evidence="7">TK-2024</strain>
        <tissue evidence="7">Old leaves</tissue>
    </source>
</reference>
<keyword evidence="3" id="KW-0325">Glycoprotein</keyword>
<dbReference type="PANTHER" id="PTHR47976:SF120">
    <property type="entry name" value="G-TYPE LECTIN S-RECEPTOR-LIKE SERINE_THREONINE-PROTEIN KINASE SD2-5"/>
    <property type="match status" value="1"/>
</dbReference>
<evidence type="ECO:0000256" key="5">
    <source>
        <dbReference type="SAM" id="SignalP"/>
    </source>
</evidence>
<keyword evidence="4" id="KW-1133">Transmembrane helix</keyword>
<evidence type="ECO:0000313" key="7">
    <source>
        <dbReference type="EMBL" id="KAK9016199.1"/>
    </source>
</evidence>
<feature type="chain" id="PRO_5046106132" description="Bulb-type lectin domain-containing protein" evidence="5">
    <location>
        <begin position="21"/>
        <end position="468"/>
    </location>
</feature>
<keyword evidence="8" id="KW-1185">Reference proteome</keyword>
<dbReference type="SUPFAM" id="SSF51110">
    <property type="entry name" value="alpha-D-mannose-specific plant lectins"/>
    <property type="match status" value="1"/>
</dbReference>
<dbReference type="InterPro" id="IPR001480">
    <property type="entry name" value="Bulb-type_lectin_dom"/>
</dbReference>
<dbReference type="Gene3D" id="2.90.10.10">
    <property type="entry name" value="Bulb-type lectin domain"/>
    <property type="match status" value="1"/>
</dbReference>
<proteinExistence type="predicted"/>
<dbReference type="InterPro" id="IPR051343">
    <property type="entry name" value="G-type_lectin_kinases/EP1-like"/>
</dbReference>
<feature type="transmembrane region" description="Helical" evidence="4">
    <location>
        <begin position="429"/>
        <end position="454"/>
    </location>
</feature>
<evidence type="ECO:0000256" key="4">
    <source>
        <dbReference type="SAM" id="Phobius"/>
    </source>
</evidence>
<gene>
    <name evidence="7" type="ORF">V6N11_007279</name>
</gene>
<dbReference type="SMART" id="SM00108">
    <property type="entry name" value="B_lectin"/>
    <property type="match status" value="1"/>
</dbReference>
<name>A0ABR2RTK3_9ROSI</name>
<dbReference type="Pfam" id="PF01453">
    <property type="entry name" value="B_lectin"/>
    <property type="match status" value="1"/>
</dbReference>
<keyword evidence="4" id="KW-0472">Membrane</keyword>
<keyword evidence="1 5" id="KW-0732">Signal</keyword>
<feature type="domain" description="Bulb-type lectin" evidence="6">
    <location>
        <begin position="41"/>
        <end position="158"/>
    </location>
</feature>
<dbReference type="PROSITE" id="PS50927">
    <property type="entry name" value="BULB_LECTIN"/>
    <property type="match status" value="1"/>
</dbReference>